<dbReference type="Proteomes" id="UP000735302">
    <property type="component" value="Unassembled WGS sequence"/>
</dbReference>
<evidence type="ECO:0000256" key="1">
    <source>
        <dbReference type="SAM" id="MobiDB-lite"/>
    </source>
</evidence>
<feature type="compositionally biased region" description="Basic and acidic residues" evidence="1">
    <location>
        <begin position="227"/>
        <end position="241"/>
    </location>
</feature>
<dbReference type="PANTHER" id="PTHR33480:SF1">
    <property type="entry name" value="TYR RECOMBINASE DOMAIN-CONTAINING PROTEIN"/>
    <property type="match status" value="1"/>
</dbReference>
<feature type="region of interest" description="Disordered" evidence="1">
    <location>
        <begin position="210"/>
        <end position="266"/>
    </location>
</feature>
<feature type="compositionally biased region" description="Basic and acidic residues" evidence="1">
    <location>
        <begin position="709"/>
        <end position="750"/>
    </location>
</feature>
<dbReference type="EMBL" id="BLXT01005709">
    <property type="protein sequence ID" value="GFO25154.1"/>
    <property type="molecule type" value="Genomic_DNA"/>
</dbReference>
<organism evidence="2 3">
    <name type="scientific">Plakobranchus ocellatus</name>
    <dbReference type="NCBI Taxonomy" id="259542"/>
    <lineage>
        <taxon>Eukaryota</taxon>
        <taxon>Metazoa</taxon>
        <taxon>Spiralia</taxon>
        <taxon>Lophotrochozoa</taxon>
        <taxon>Mollusca</taxon>
        <taxon>Gastropoda</taxon>
        <taxon>Heterobranchia</taxon>
        <taxon>Euthyneura</taxon>
        <taxon>Panpulmonata</taxon>
        <taxon>Sacoglossa</taxon>
        <taxon>Placobranchoidea</taxon>
        <taxon>Plakobranchidae</taxon>
        <taxon>Plakobranchus</taxon>
    </lineage>
</organism>
<keyword evidence="3" id="KW-1185">Reference proteome</keyword>
<accession>A0AAV4C388</accession>
<gene>
    <name evidence="2" type="ORF">PoB_005165900</name>
</gene>
<comment type="caution">
    <text evidence="2">The sequence shown here is derived from an EMBL/GenBank/DDBJ whole genome shotgun (WGS) entry which is preliminary data.</text>
</comment>
<evidence type="ECO:0000313" key="2">
    <source>
        <dbReference type="EMBL" id="GFO25154.1"/>
    </source>
</evidence>
<evidence type="ECO:0000313" key="3">
    <source>
        <dbReference type="Proteomes" id="UP000735302"/>
    </source>
</evidence>
<name>A0AAV4C388_9GAST</name>
<reference evidence="2 3" key="1">
    <citation type="journal article" date="2021" name="Elife">
        <title>Chloroplast acquisition without the gene transfer in kleptoplastic sea slugs, Plakobranchus ocellatus.</title>
        <authorList>
            <person name="Maeda T."/>
            <person name="Takahashi S."/>
            <person name="Yoshida T."/>
            <person name="Shimamura S."/>
            <person name="Takaki Y."/>
            <person name="Nagai Y."/>
            <person name="Toyoda A."/>
            <person name="Suzuki Y."/>
            <person name="Arimoto A."/>
            <person name="Ishii H."/>
            <person name="Satoh N."/>
            <person name="Nishiyama T."/>
            <person name="Hasebe M."/>
            <person name="Maruyama T."/>
            <person name="Minagawa J."/>
            <person name="Obokata J."/>
            <person name="Shigenobu S."/>
        </authorList>
    </citation>
    <scope>NUCLEOTIDE SEQUENCE [LARGE SCALE GENOMIC DNA]</scope>
</reference>
<proteinExistence type="predicted"/>
<protein>
    <submittedName>
        <fullName evidence="2">Histone-lysine N-methyltransferase setd8-a</fullName>
    </submittedName>
</protein>
<feature type="region of interest" description="Disordered" evidence="1">
    <location>
        <begin position="709"/>
        <end position="778"/>
    </location>
</feature>
<dbReference type="AlphaFoldDB" id="A0AAV4C388"/>
<feature type="region of interest" description="Disordered" evidence="1">
    <location>
        <begin position="85"/>
        <end position="119"/>
    </location>
</feature>
<sequence length="778" mass="88161">METRSIRTKPNNIDISKEYLVYVKLERIDDSDLISTEQMISQINAEQHLHNVEPSNAECKTESLDQEESCIAELKQLVAAYAREEKEPGIGGQPNASDNGDPPTQEELEEGNNSVKTEETKEEVMDFFFPAQLICTESVKKEEPEDTECVQEPGSPTTLSLVSGYTNLFDSSGSAMEGNSSTAVSSPTALFPPQTPRYWLRRRKKGGLIDCDQAKTNSPQPDATEEVEVKSENGSEVKSEIESGDDDAGTSQTLAEHTKKRKRPCPYCSKEQSHLVRHLKRRHRQEQAVADALKLSKAEQKIVFGRIRKEGIFLKNQKLMKKGLPLIRERHQTLGDELKMCEICHAFLSSKNVKVHQKRCALVTGTFGPRDMSSRPKRQCVYCGTQHTHLRRHLIRKHSEETAVMTALQLPKVEQDAVFERLRKEGIYKENLDREKRGLRLVAERLEGCSTELTKCDGCRGFFNSKQFQRHQKNCVFLTKLAGISDSLKVSDFERPTESPDAPKPFSSILKSFKNNPVGILCKRDYMIGLLGEFLWQRNTKDSVARKMRLLAKIILKMRSLLLDESIVGENILKKDNLETLLDAILSLTSGEDGARSSMVFKIQSVLGTFIRLSVKHYSQHGQRGRSYEVAEFAEQLWDRWADTFEVAFDMRRRKRGEGIYKNKKNNEAANEKISEHEAADETISEHEAANEMIPQQEATSEMIPRHEADSEMISQHEADSEMIPQHKADSEMIPQHEADSEMIRQHEADSEMMPLQETAIDTFPDPSVPDCSQTNGS</sequence>
<dbReference type="PANTHER" id="PTHR33480">
    <property type="entry name" value="SET DOMAIN-CONTAINING PROTEIN-RELATED"/>
    <property type="match status" value="1"/>
</dbReference>